<feature type="compositionally biased region" description="Basic residues" evidence="1">
    <location>
        <begin position="262"/>
        <end position="276"/>
    </location>
</feature>
<feature type="compositionally biased region" description="Basic and acidic residues" evidence="1">
    <location>
        <begin position="150"/>
        <end position="163"/>
    </location>
</feature>
<sequence length="288" mass="30150">MQVPLPVEHHPALLGRRPGRPARTQQPEGLVEPVGAGRGGPGQGAQQQLGVVGVRPVGQLGEEARQVGRRGQRLAPGARVGRRRRGALQVVAGDHVGQHRRAVVGHPQLGRRQVVGAGEGGVDPGQVLGGQRGAGGPGGGEDALGQVQLDQRRGGHRPVDVPDRPGPGRAPGDRVGGRARGLGGLHGRDGGDQRADRTEPDPRGPDRRDGGERGDQGGRLHRPDDGDRRSLGSLGLHQETGHQRRGDRDRATTPATHGLCTTHRRPGHTPRVRRPRTSAPGWPGPACG</sequence>
<evidence type="ECO:0000313" key="2">
    <source>
        <dbReference type="EMBL" id="CAB4932480.1"/>
    </source>
</evidence>
<dbReference type="AlphaFoldDB" id="A0A6J7INQ5"/>
<name>A0A6J7INQ5_9ZZZZ</name>
<reference evidence="2" key="1">
    <citation type="submission" date="2020-05" db="EMBL/GenBank/DDBJ databases">
        <authorList>
            <person name="Chiriac C."/>
            <person name="Salcher M."/>
            <person name="Ghai R."/>
            <person name="Kavagutti S V."/>
        </authorList>
    </citation>
    <scope>NUCLEOTIDE SEQUENCE</scope>
</reference>
<proteinExistence type="predicted"/>
<feature type="compositionally biased region" description="Gly residues" evidence="1">
    <location>
        <begin position="117"/>
        <end position="142"/>
    </location>
</feature>
<feature type="compositionally biased region" description="Basic and acidic residues" evidence="1">
    <location>
        <begin position="239"/>
        <end position="251"/>
    </location>
</feature>
<organism evidence="2">
    <name type="scientific">freshwater metagenome</name>
    <dbReference type="NCBI Taxonomy" id="449393"/>
    <lineage>
        <taxon>unclassified sequences</taxon>
        <taxon>metagenomes</taxon>
        <taxon>ecological metagenomes</taxon>
    </lineage>
</organism>
<feature type="region of interest" description="Disordered" evidence="1">
    <location>
        <begin position="1"/>
        <end position="46"/>
    </location>
</feature>
<accession>A0A6J7INQ5</accession>
<protein>
    <submittedName>
        <fullName evidence="2">Unannotated protein</fullName>
    </submittedName>
</protein>
<dbReference type="EMBL" id="CAFBMQ010000393">
    <property type="protein sequence ID" value="CAB4932480.1"/>
    <property type="molecule type" value="Genomic_DNA"/>
</dbReference>
<gene>
    <name evidence="2" type="ORF">UFOPK3609_02009</name>
</gene>
<feature type="compositionally biased region" description="Basic and acidic residues" evidence="1">
    <location>
        <begin position="186"/>
        <end position="230"/>
    </location>
</feature>
<evidence type="ECO:0000256" key="1">
    <source>
        <dbReference type="SAM" id="MobiDB-lite"/>
    </source>
</evidence>
<feature type="region of interest" description="Disordered" evidence="1">
    <location>
        <begin position="107"/>
        <end position="288"/>
    </location>
</feature>